<feature type="binding site" evidence="8">
    <location>
        <position position="234"/>
    </location>
    <ligand>
        <name>ATP</name>
        <dbReference type="ChEBI" id="CHEBI:30616"/>
    </ligand>
</feature>
<dbReference type="InterPro" id="IPR030374">
    <property type="entry name" value="PABS"/>
</dbReference>
<dbReference type="PROSITE" id="PS50011">
    <property type="entry name" value="PROTEIN_KINASE_DOM"/>
    <property type="match status" value="1"/>
</dbReference>
<feature type="active site" description="Proton acceptor" evidence="7">
    <location>
        <position position="52"/>
    </location>
</feature>
<dbReference type="GO" id="GO:0006596">
    <property type="term" value="P:polyamine biosynthetic process"/>
    <property type="evidence" value="ECO:0007669"/>
    <property type="project" value="UniProtKB-UniRule"/>
</dbReference>
<evidence type="ECO:0000259" key="9">
    <source>
        <dbReference type="PROSITE" id="PS50011"/>
    </source>
</evidence>
<dbReference type="EMBL" id="JADDUC020000026">
    <property type="protein sequence ID" value="KAI1231421.1"/>
    <property type="molecule type" value="Genomic_DNA"/>
</dbReference>
<keyword evidence="5" id="KW-0418">Kinase</keyword>
<reference evidence="12" key="3">
    <citation type="submission" date="2022-01" db="EMBL/GenBank/DDBJ databases">
        <authorList>
            <person name="Rubenstein D.R."/>
        </authorList>
    </citation>
    <scope>NUCLEOTIDE SEQUENCE</scope>
    <source>
        <strain evidence="12">SS15</strain>
        <tissue evidence="12">Liver</tissue>
    </source>
</reference>
<dbReference type="PROSITE" id="PS00108">
    <property type="entry name" value="PROTEIN_KINASE_ST"/>
    <property type="match status" value="1"/>
</dbReference>
<evidence type="ECO:0008006" key="14">
    <source>
        <dbReference type="Google" id="ProtNLM"/>
    </source>
</evidence>
<dbReference type="PROSITE" id="PS51006">
    <property type="entry name" value="PABS_2"/>
    <property type="match status" value="1"/>
</dbReference>
<gene>
    <name evidence="12" type="ORF">IHE44_0007870</name>
    <name evidence="11" type="ORF">IHE44_014928</name>
</gene>
<evidence type="ECO:0000256" key="7">
    <source>
        <dbReference type="PROSITE-ProRule" id="PRU00354"/>
    </source>
</evidence>
<dbReference type="FunFam" id="3.40.50.150:FF:000013">
    <property type="entry name" value="Spermidine synthase"/>
    <property type="match status" value="1"/>
</dbReference>
<protein>
    <recommendedName>
        <fullName evidence="14">Homeodomain-interacting protein kinase 4</fullName>
    </recommendedName>
</protein>
<dbReference type="Proteomes" id="UP000618051">
    <property type="component" value="Unassembled WGS sequence"/>
</dbReference>
<evidence type="ECO:0000259" key="10">
    <source>
        <dbReference type="PROSITE" id="PS51006"/>
    </source>
</evidence>
<dbReference type="Pfam" id="PF01564">
    <property type="entry name" value="Spermine_synth"/>
    <property type="match status" value="1"/>
</dbReference>
<dbReference type="AlphaFoldDB" id="A0A835NN74"/>
<dbReference type="Gene3D" id="1.10.510.10">
    <property type="entry name" value="Transferase(Phosphotransferase) domain 1"/>
    <property type="match status" value="1"/>
</dbReference>
<organism evidence="11">
    <name type="scientific">Lamprotornis superbus</name>
    <dbReference type="NCBI Taxonomy" id="245042"/>
    <lineage>
        <taxon>Eukaryota</taxon>
        <taxon>Metazoa</taxon>
        <taxon>Chordata</taxon>
        <taxon>Craniata</taxon>
        <taxon>Vertebrata</taxon>
        <taxon>Euteleostomi</taxon>
        <taxon>Archelosauria</taxon>
        <taxon>Archosauria</taxon>
        <taxon>Dinosauria</taxon>
        <taxon>Saurischia</taxon>
        <taxon>Theropoda</taxon>
        <taxon>Coelurosauria</taxon>
        <taxon>Aves</taxon>
        <taxon>Neognathae</taxon>
        <taxon>Neoaves</taxon>
        <taxon>Telluraves</taxon>
        <taxon>Australaves</taxon>
        <taxon>Passeriformes</taxon>
        <taxon>Sturnidae</taxon>
        <taxon>Lamprotornis</taxon>
    </lineage>
</organism>
<evidence type="ECO:0000313" key="11">
    <source>
        <dbReference type="EMBL" id="KAG0118993.1"/>
    </source>
</evidence>
<comment type="similarity">
    <text evidence="1">Belongs to the spermidine/spermine synthase family.</text>
</comment>
<feature type="domain" description="Protein kinase" evidence="9">
    <location>
        <begin position="205"/>
        <end position="531"/>
    </location>
</feature>
<keyword evidence="2" id="KW-0723">Serine/threonine-protein kinase</keyword>
<accession>A0A835NN74</accession>
<dbReference type="GO" id="GO:0005524">
    <property type="term" value="F:ATP binding"/>
    <property type="evidence" value="ECO:0007669"/>
    <property type="project" value="UniProtKB-UniRule"/>
</dbReference>
<dbReference type="PROSITE" id="PS00107">
    <property type="entry name" value="PROTEIN_KINASE_ATP"/>
    <property type="match status" value="1"/>
</dbReference>
<keyword evidence="3 7" id="KW-0808">Transferase</keyword>
<proteinExistence type="inferred from homology"/>
<keyword evidence="6 8" id="KW-0067">ATP-binding</keyword>
<name>A0A835NN74_9PASS</name>
<comment type="caution">
    <text evidence="11">The sequence shown here is derived from an EMBL/GenBank/DDBJ whole genome shotgun (WGS) entry which is preliminary data.</text>
</comment>
<evidence type="ECO:0000256" key="1">
    <source>
        <dbReference type="ARBA" id="ARBA00007867"/>
    </source>
</evidence>
<keyword evidence="4 8" id="KW-0547">Nucleotide-binding</keyword>
<evidence type="ECO:0000313" key="12">
    <source>
        <dbReference type="EMBL" id="KAI1231421.1"/>
    </source>
</evidence>
<reference evidence="11" key="1">
    <citation type="submission" date="2020-10" db="EMBL/GenBank/DDBJ databases">
        <title>Feather gene expression reveals the developmental basis of iridescence in African starlings.</title>
        <authorList>
            <person name="Rubenstein D.R."/>
        </authorList>
    </citation>
    <scope>NUCLEOTIDE SEQUENCE</scope>
    <source>
        <strain evidence="11">SS15</strain>
        <tissue evidence="11">Liver</tissue>
    </source>
</reference>
<dbReference type="GO" id="GO:0004713">
    <property type="term" value="F:protein tyrosine kinase activity"/>
    <property type="evidence" value="ECO:0007669"/>
    <property type="project" value="TreeGrafter"/>
</dbReference>
<dbReference type="Gene3D" id="3.40.50.150">
    <property type="entry name" value="Vaccinia Virus protein VP39"/>
    <property type="match status" value="1"/>
</dbReference>
<dbReference type="GO" id="GO:0005634">
    <property type="term" value="C:nucleus"/>
    <property type="evidence" value="ECO:0007669"/>
    <property type="project" value="TreeGrafter"/>
</dbReference>
<evidence type="ECO:0000256" key="4">
    <source>
        <dbReference type="ARBA" id="ARBA00022741"/>
    </source>
</evidence>
<dbReference type="SUPFAM" id="SSF56112">
    <property type="entry name" value="Protein kinase-like (PK-like)"/>
    <property type="match status" value="1"/>
</dbReference>
<feature type="domain" description="PABS" evidence="10">
    <location>
        <begin position="1"/>
        <end position="132"/>
    </location>
</feature>
<dbReference type="Pfam" id="PF00069">
    <property type="entry name" value="Pkinase"/>
    <property type="match status" value="1"/>
</dbReference>
<dbReference type="InterPro" id="IPR029063">
    <property type="entry name" value="SAM-dependent_MTases_sf"/>
</dbReference>
<dbReference type="SUPFAM" id="SSF53335">
    <property type="entry name" value="S-adenosyl-L-methionine-dependent methyltransferases"/>
    <property type="match status" value="1"/>
</dbReference>
<dbReference type="InterPro" id="IPR000719">
    <property type="entry name" value="Prot_kinase_dom"/>
</dbReference>
<keyword evidence="7" id="KW-0620">Polyamine biosynthesis</keyword>
<dbReference type="PANTHER" id="PTHR24058">
    <property type="entry name" value="DUAL SPECIFICITY PROTEIN KINASE"/>
    <property type="match status" value="1"/>
</dbReference>
<dbReference type="GO" id="GO:0005737">
    <property type="term" value="C:cytoplasm"/>
    <property type="evidence" value="ECO:0007669"/>
    <property type="project" value="TreeGrafter"/>
</dbReference>
<dbReference type="InterPro" id="IPR050494">
    <property type="entry name" value="Ser_Thr_dual-spec_kinase"/>
</dbReference>
<evidence type="ECO:0000256" key="8">
    <source>
        <dbReference type="PROSITE-ProRule" id="PRU10141"/>
    </source>
</evidence>
<sequence length="684" mass="77336">MSCEKLDVIQVSKKYLPGMAVGYSSAKLTLHVGDGFEFMKQNQEAFDVIITDSSDPMGPAESLFKESYYQLMKTALREDGILCCQGECQWLHLDLIKEMRQFCKSLFPVVEYAYCTIPTYPSGQIGFMLCSKNPNTNFREPVQQLSQQQVEERSLKYYNSDIHRAAFILPEFARKSPLGAELEDPEPLVRSQPTMVTLVVGAECYDLMAMVGKGTFGQVVQGQCRSTGEMVAIKILKNCDHDGQIVKNELRLLQALREGDTKNSHIIHFLESFSDTVWTYLVFELLQQNLFDFQKQNNFSPLPVRHIRTITAQVLLALVKLKELSIIHADLKPENIMLVDHARYPFRIKLVDFGSAILLPEVCHVQEPYIQTRFYRAPEILLGLPFCEKVDIWSLGCVMAELHLGWPLYPGNDEYEQICYICSTLGLPRAELLYAAQKTRSFFQRVPCSSGTWQLKPPRKVMAKTMERREHIFSSLDQLAVVNVCPMPDPDQEELAKRCDLYRMVELVKRMLTWDSHERITPSAALRHPFISMQEVKASFEATQYYQLSQEDLRATCKDSSIAKIFPGTEKGAFIPASQGGIQKATAQMDGLSLAEPAGDTSDKCQQDVCQALSPTHCGSQYCQHHWCPQMEPTKGHLTVLGSPTKMKRYSHWYGSPVIGDIMEQNLPGRCYSSSCAKVQGGGS</sequence>
<dbReference type="OrthoDB" id="437530at2759"/>
<dbReference type="SMART" id="SM00220">
    <property type="entry name" value="S_TKc"/>
    <property type="match status" value="1"/>
</dbReference>
<evidence type="ECO:0000313" key="13">
    <source>
        <dbReference type="Proteomes" id="UP000618051"/>
    </source>
</evidence>
<dbReference type="InterPro" id="IPR008271">
    <property type="entry name" value="Ser/Thr_kinase_AS"/>
</dbReference>
<dbReference type="InterPro" id="IPR011009">
    <property type="entry name" value="Kinase-like_dom_sf"/>
</dbReference>
<reference evidence="12 13" key="2">
    <citation type="journal article" date="2021" name="J. Hered.">
        <title>Feather Gene Expression Elucidates the Developmental Basis of Plumage Iridescence in African Starlings.</title>
        <authorList>
            <person name="Rubenstein D.R."/>
            <person name="Corvelo A."/>
            <person name="MacManes M.D."/>
            <person name="Maia R."/>
            <person name="Narzisi G."/>
            <person name="Rousaki A."/>
            <person name="Vandenabeele P."/>
            <person name="Shawkey M.D."/>
            <person name="Solomon J."/>
        </authorList>
    </citation>
    <scope>NUCLEOTIDE SEQUENCE [LARGE SCALE GENOMIC DNA]</scope>
    <source>
        <strain evidence="12">SS15</strain>
    </source>
</reference>
<evidence type="ECO:0000256" key="5">
    <source>
        <dbReference type="ARBA" id="ARBA00022777"/>
    </source>
</evidence>
<evidence type="ECO:0000256" key="6">
    <source>
        <dbReference type="ARBA" id="ARBA00022840"/>
    </source>
</evidence>
<dbReference type="EMBL" id="JADDUC010000095">
    <property type="protein sequence ID" value="KAG0118993.1"/>
    <property type="molecule type" value="Genomic_DNA"/>
</dbReference>
<dbReference type="GO" id="GO:0004674">
    <property type="term" value="F:protein serine/threonine kinase activity"/>
    <property type="evidence" value="ECO:0007669"/>
    <property type="project" value="UniProtKB-KW"/>
</dbReference>
<keyword evidence="13" id="KW-1185">Reference proteome</keyword>
<dbReference type="PANTHER" id="PTHR24058:SF46">
    <property type="entry name" value="HOMEODOMAIN-INTERACTING PROTEIN KINASE 4"/>
    <property type="match status" value="1"/>
</dbReference>
<evidence type="ECO:0000256" key="2">
    <source>
        <dbReference type="ARBA" id="ARBA00022527"/>
    </source>
</evidence>
<evidence type="ECO:0000256" key="3">
    <source>
        <dbReference type="ARBA" id="ARBA00022679"/>
    </source>
</evidence>
<dbReference type="InterPro" id="IPR017441">
    <property type="entry name" value="Protein_kinase_ATP_BS"/>
</dbReference>
<dbReference type="Gene3D" id="3.30.200.20">
    <property type="entry name" value="Phosphorylase Kinase, domain 1"/>
    <property type="match status" value="1"/>
</dbReference>